<reference evidence="2 3" key="1">
    <citation type="submission" date="2019-07" db="EMBL/GenBank/DDBJ databases">
        <title>Whole genome shotgun sequence of Methylobacterium gnaphalii NBRC 107716.</title>
        <authorList>
            <person name="Hosoyama A."/>
            <person name="Uohara A."/>
            <person name="Ohji S."/>
            <person name="Ichikawa N."/>
        </authorList>
    </citation>
    <scope>NUCLEOTIDE SEQUENCE [LARGE SCALE GENOMIC DNA]</scope>
    <source>
        <strain evidence="2 3">NBRC 107716</strain>
    </source>
</reference>
<keyword evidence="1" id="KW-0812">Transmembrane</keyword>
<name>A0A512JPI4_9HYPH</name>
<evidence type="ECO:0000313" key="2">
    <source>
        <dbReference type="EMBL" id="GEP11842.1"/>
    </source>
</evidence>
<keyword evidence="1" id="KW-0472">Membrane</keyword>
<sequence length="157" mass="17699">MRPFVWLFRIAVAIGLLIEVYFLTLWIGPDLEAALAPVLRNHEFSAVTRPEYGRLLCFTLTVDKVREASIEDAGWTLRGAGRIYPYQRVRTVADSQGVEDGLARRPVGSGHWTRKCIDLPAGLIDRPLTLTGFAEYRTAATGQFWTVRQRTPEVIIP</sequence>
<organism evidence="2 3">
    <name type="scientific">Methylobacterium gnaphalii</name>
    <dbReference type="NCBI Taxonomy" id="1010610"/>
    <lineage>
        <taxon>Bacteria</taxon>
        <taxon>Pseudomonadati</taxon>
        <taxon>Pseudomonadota</taxon>
        <taxon>Alphaproteobacteria</taxon>
        <taxon>Hyphomicrobiales</taxon>
        <taxon>Methylobacteriaceae</taxon>
        <taxon>Methylobacterium</taxon>
    </lineage>
</organism>
<protein>
    <submittedName>
        <fullName evidence="2">Uncharacterized protein</fullName>
    </submittedName>
</protein>
<dbReference type="EMBL" id="BJZV01000023">
    <property type="protein sequence ID" value="GEP11842.1"/>
    <property type="molecule type" value="Genomic_DNA"/>
</dbReference>
<dbReference type="AlphaFoldDB" id="A0A512JPI4"/>
<dbReference type="RefSeq" id="WP_147048252.1">
    <property type="nucleotide sequence ID" value="NZ_BJZV01000023.1"/>
</dbReference>
<comment type="caution">
    <text evidence="2">The sequence shown here is derived from an EMBL/GenBank/DDBJ whole genome shotgun (WGS) entry which is preliminary data.</text>
</comment>
<dbReference type="Proteomes" id="UP000321750">
    <property type="component" value="Unassembled WGS sequence"/>
</dbReference>
<keyword evidence="1" id="KW-1133">Transmembrane helix</keyword>
<proteinExistence type="predicted"/>
<feature type="transmembrane region" description="Helical" evidence="1">
    <location>
        <begin position="6"/>
        <end position="27"/>
    </location>
</feature>
<evidence type="ECO:0000313" key="3">
    <source>
        <dbReference type="Proteomes" id="UP000321750"/>
    </source>
</evidence>
<evidence type="ECO:0000256" key="1">
    <source>
        <dbReference type="SAM" id="Phobius"/>
    </source>
</evidence>
<dbReference type="OrthoDB" id="7997659at2"/>
<gene>
    <name evidence="2" type="ORF">MGN01_36870</name>
</gene>
<accession>A0A512JPI4</accession>
<keyword evidence="3" id="KW-1185">Reference proteome</keyword>